<keyword evidence="3" id="KW-1185">Reference proteome</keyword>
<accession>A0A3Q7EVD9</accession>
<feature type="domain" description="Ycf2 N-terminal" evidence="1">
    <location>
        <begin position="5"/>
        <end position="242"/>
    </location>
</feature>
<dbReference type="Gramene" id="Solyc02g011940.2.1">
    <property type="protein sequence ID" value="Solyc02g011940.2.1"/>
    <property type="gene ID" value="Solyc02g011940.2"/>
</dbReference>
<dbReference type="PaxDb" id="4081-Solyc02g011940.1.1"/>
<feature type="domain" description="Ycf2 N-terminal" evidence="1">
    <location>
        <begin position="243"/>
        <end position="305"/>
    </location>
</feature>
<evidence type="ECO:0000313" key="3">
    <source>
        <dbReference type="Proteomes" id="UP000004994"/>
    </source>
</evidence>
<organism evidence="2">
    <name type="scientific">Solanum lycopersicum</name>
    <name type="common">Tomato</name>
    <name type="synonym">Lycopersicon esculentum</name>
    <dbReference type="NCBI Taxonomy" id="4081"/>
    <lineage>
        <taxon>Eukaryota</taxon>
        <taxon>Viridiplantae</taxon>
        <taxon>Streptophyta</taxon>
        <taxon>Embryophyta</taxon>
        <taxon>Tracheophyta</taxon>
        <taxon>Spermatophyta</taxon>
        <taxon>Magnoliopsida</taxon>
        <taxon>eudicotyledons</taxon>
        <taxon>Gunneridae</taxon>
        <taxon>Pentapetalae</taxon>
        <taxon>asterids</taxon>
        <taxon>lamiids</taxon>
        <taxon>Solanales</taxon>
        <taxon>Solanaceae</taxon>
        <taxon>Solanoideae</taxon>
        <taxon>Solaneae</taxon>
        <taxon>Solanum</taxon>
        <taxon>Solanum subgen. Lycopersicon</taxon>
    </lineage>
</organism>
<evidence type="ECO:0000313" key="2">
    <source>
        <dbReference type="EnsemblPlants" id="Solyc02g011940.2.1"/>
    </source>
</evidence>
<dbReference type="AlphaFoldDB" id="A0A3Q7EVD9"/>
<sequence length="305" mass="36581">MVHNDEPDMDIHLFNDRNMGGYTLHYNFAPEERFQEMGDLFTLSITEPDLAYHNGFSFSIDSSKKKSLLVLPPIFCEESEFFSRRIRKKWVRISCWNNLEDPKQKIVRLIQNLIEIQYSTYGYIRNVLNRFFLMNRSDRKIEYGIQRDQIRKDTMNHRNIMKYMINQYLMNLKKSLKKLFGPLIFIFQTEKSINRDPDEHLEQSFSKLYSHFQVVFDRLRINQYSVDWSEVTDKKNLSKSLRVSFESIPIHRSEIYIYEELKGLNDQLCNLFLESIGLQIVHLKKLKPLLLDDHDTSQKLKFLIN</sequence>
<dbReference type="EnsemblPlants" id="Solyc02g011940.2.1">
    <property type="protein sequence ID" value="Solyc02g011940.2.1"/>
    <property type="gene ID" value="Solyc02g011940.2"/>
</dbReference>
<reference evidence="2" key="2">
    <citation type="submission" date="2019-01" db="UniProtKB">
        <authorList>
            <consortium name="EnsemblPlants"/>
        </authorList>
    </citation>
    <scope>IDENTIFICATION</scope>
    <source>
        <strain evidence="2">cv. Heinz 1706</strain>
    </source>
</reference>
<name>A0A3Q7EVD9_SOLLC</name>
<dbReference type="Pfam" id="PF05695">
    <property type="entry name" value="Ycf2"/>
    <property type="match status" value="2"/>
</dbReference>
<reference evidence="2" key="1">
    <citation type="journal article" date="2012" name="Nature">
        <title>The tomato genome sequence provides insights into fleshy fruit evolution.</title>
        <authorList>
            <consortium name="Tomato Genome Consortium"/>
        </authorList>
    </citation>
    <scope>NUCLEOTIDE SEQUENCE [LARGE SCALE GENOMIC DNA]</scope>
    <source>
        <strain evidence="2">cv. Heinz 1706</strain>
    </source>
</reference>
<dbReference type="InParanoid" id="A0A3Q7EVD9"/>
<dbReference type="InterPro" id="IPR056777">
    <property type="entry name" value="Ycf2_N"/>
</dbReference>
<dbReference type="Proteomes" id="UP000004994">
    <property type="component" value="Chromosome 2"/>
</dbReference>
<evidence type="ECO:0000259" key="1">
    <source>
        <dbReference type="Pfam" id="PF05695"/>
    </source>
</evidence>
<proteinExistence type="predicted"/>
<protein>
    <recommendedName>
        <fullName evidence="1">Ycf2 N-terminal domain-containing protein</fullName>
    </recommendedName>
</protein>